<proteinExistence type="predicted"/>
<protein>
    <submittedName>
        <fullName evidence="1">Uncharacterized protein</fullName>
    </submittedName>
</protein>
<reference evidence="1" key="1">
    <citation type="submission" date="2014-05" db="EMBL/GenBank/DDBJ databases">
        <authorList>
            <person name="Chronopoulou M."/>
        </authorList>
    </citation>
    <scope>NUCLEOTIDE SEQUENCE</scope>
    <source>
        <tissue evidence="1">Whole organism</tissue>
    </source>
</reference>
<dbReference type="EMBL" id="HACA01014355">
    <property type="protein sequence ID" value="CDW31716.1"/>
    <property type="molecule type" value="Transcribed_RNA"/>
</dbReference>
<organism evidence="1">
    <name type="scientific">Lepeophtheirus salmonis</name>
    <name type="common">Salmon louse</name>
    <name type="synonym">Caligus salmonis</name>
    <dbReference type="NCBI Taxonomy" id="72036"/>
    <lineage>
        <taxon>Eukaryota</taxon>
        <taxon>Metazoa</taxon>
        <taxon>Ecdysozoa</taxon>
        <taxon>Arthropoda</taxon>
        <taxon>Crustacea</taxon>
        <taxon>Multicrustacea</taxon>
        <taxon>Hexanauplia</taxon>
        <taxon>Copepoda</taxon>
        <taxon>Siphonostomatoida</taxon>
        <taxon>Caligidae</taxon>
        <taxon>Lepeophtheirus</taxon>
    </lineage>
</organism>
<evidence type="ECO:0000313" key="1">
    <source>
        <dbReference type="EMBL" id="CDW31716.1"/>
    </source>
</evidence>
<accession>A0A0K2U218</accession>
<name>A0A0K2U218_LEPSM</name>
<feature type="non-terminal residue" evidence="1">
    <location>
        <position position="1"/>
    </location>
</feature>
<dbReference type="AlphaFoldDB" id="A0A0K2U218"/>
<sequence>AYFLSLLSINNYADINKSINSSVSSVPTFSSCSHKRTISNYLLYQILNFNNQF</sequence>